<feature type="repeat" description="TPR" evidence="1">
    <location>
        <begin position="37"/>
        <end position="70"/>
    </location>
</feature>
<evidence type="ECO:0000313" key="2">
    <source>
        <dbReference type="EMBL" id="MCH6169228.1"/>
    </source>
</evidence>
<dbReference type="Gene3D" id="1.25.40.10">
    <property type="entry name" value="Tetratricopeptide repeat domain"/>
    <property type="match status" value="1"/>
</dbReference>
<keyword evidence="3" id="KW-1185">Reference proteome</keyword>
<dbReference type="InterPro" id="IPR011990">
    <property type="entry name" value="TPR-like_helical_dom_sf"/>
</dbReference>
<proteinExistence type="predicted"/>
<dbReference type="SUPFAM" id="SSF48452">
    <property type="entry name" value="TPR-like"/>
    <property type="match status" value="1"/>
</dbReference>
<organism evidence="2 3">
    <name type="scientific">Pseudonocardia alaniniphila</name>
    <dbReference type="NCBI Taxonomy" id="75291"/>
    <lineage>
        <taxon>Bacteria</taxon>
        <taxon>Bacillati</taxon>
        <taxon>Actinomycetota</taxon>
        <taxon>Actinomycetes</taxon>
        <taxon>Pseudonocardiales</taxon>
        <taxon>Pseudonocardiaceae</taxon>
        <taxon>Pseudonocardia</taxon>
    </lineage>
</organism>
<gene>
    <name evidence="2" type="ORF">MMF94_26325</name>
</gene>
<keyword evidence="1" id="KW-0802">TPR repeat</keyword>
<protein>
    <submittedName>
        <fullName evidence="2">Tetratricopeptide repeat protein</fullName>
    </submittedName>
</protein>
<dbReference type="Pfam" id="PF14559">
    <property type="entry name" value="TPR_19"/>
    <property type="match status" value="1"/>
</dbReference>
<dbReference type="EMBL" id="JAKXMK010000024">
    <property type="protein sequence ID" value="MCH6169228.1"/>
    <property type="molecule type" value="Genomic_DNA"/>
</dbReference>
<reference evidence="2 3" key="1">
    <citation type="submission" date="2022-03" db="EMBL/GenBank/DDBJ databases">
        <title>Pseudonocardia alaer sp. nov., a novel actinomycete isolated from reed forest soil.</title>
        <authorList>
            <person name="Wang L."/>
        </authorList>
    </citation>
    <scope>NUCLEOTIDE SEQUENCE [LARGE SCALE GENOMIC DNA]</scope>
    <source>
        <strain evidence="2 3">Y-16303</strain>
    </source>
</reference>
<name>A0ABS9TLF8_9PSEU</name>
<dbReference type="Proteomes" id="UP001299970">
    <property type="component" value="Unassembled WGS sequence"/>
</dbReference>
<accession>A0ABS9TLF8</accession>
<dbReference type="InterPro" id="IPR019734">
    <property type="entry name" value="TPR_rpt"/>
</dbReference>
<evidence type="ECO:0000256" key="1">
    <source>
        <dbReference type="PROSITE-ProRule" id="PRU00339"/>
    </source>
</evidence>
<sequence>MHEIDRYRLAGLHLDMGDPLEALTLLEPMADGLREHAAGQLLLGRAYYHSAQLGKAQEALERAVSLAPTDAYVRFILGRTLQRRSRHEEAGVQFRIAAALDDRPEYCEHRDAHARDTAAA</sequence>
<dbReference type="PROSITE" id="PS50005">
    <property type="entry name" value="TPR"/>
    <property type="match status" value="1"/>
</dbReference>
<comment type="caution">
    <text evidence="2">The sequence shown here is derived from an EMBL/GenBank/DDBJ whole genome shotgun (WGS) entry which is preliminary data.</text>
</comment>
<dbReference type="RefSeq" id="WP_241039875.1">
    <property type="nucleotide sequence ID" value="NZ_BAAAJF010000021.1"/>
</dbReference>
<evidence type="ECO:0000313" key="3">
    <source>
        <dbReference type="Proteomes" id="UP001299970"/>
    </source>
</evidence>